<name>A0A8T0KY44_PHAAN</name>
<gene>
    <name evidence="1" type="ORF">HKW66_Vig0110740</name>
</gene>
<evidence type="ECO:0000313" key="1">
    <source>
        <dbReference type="EMBL" id="KAG2404152.1"/>
    </source>
</evidence>
<organism evidence="1 2">
    <name type="scientific">Phaseolus angularis</name>
    <name type="common">Azuki bean</name>
    <name type="synonym">Vigna angularis</name>
    <dbReference type="NCBI Taxonomy" id="3914"/>
    <lineage>
        <taxon>Eukaryota</taxon>
        <taxon>Viridiplantae</taxon>
        <taxon>Streptophyta</taxon>
        <taxon>Embryophyta</taxon>
        <taxon>Tracheophyta</taxon>
        <taxon>Spermatophyta</taxon>
        <taxon>Magnoliopsida</taxon>
        <taxon>eudicotyledons</taxon>
        <taxon>Gunneridae</taxon>
        <taxon>Pentapetalae</taxon>
        <taxon>rosids</taxon>
        <taxon>fabids</taxon>
        <taxon>Fabales</taxon>
        <taxon>Fabaceae</taxon>
        <taxon>Papilionoideae</taxon>
        <taxon>50 kb inversion clade</taxon>
        <taxon>NPAAA clade</taxon>
        <taxon>indigoferoid/millettioid clade</taxon>
        <taxon>Phaseoleae</taxon>
        <taxon>Vigna</taxon>
    </lineage>
</organism>
<dbReference type="Proteomes" id="UP000743370">
    <property type="component" value="Unassembled WGS sequence"/>
</dbReference>
<sequence>MCGSSQGLIVHLQSLSPQTDTWKSRNEQLKFKLQNRVYAIATTTQVTMDSTFQTPSQDEVLLQQSAWEKKITAFMNRLSRTVTETRSRDWEKGVETLIAPLVAASSPPVPADLDCRKDFSVGSRRQSVLRAPHQSLSFFLRSPPCPRAPCGPKVMEVRLSKWGEQKSSDHMHRFWIQSMDLETFASLLVLEGSQTLHYNHMHLLEFSVG</sequence>
<proteinExistence type="predicted"/>
<dbReference type="AlphaFoldDB" id="A0A8T0KY44"/>
<evidence type="ECO:0000313" key="2">
    <source>
        <dbReference type="Proteomes" id="UP000743370"/>
    </source>
</evidence>
<comment type="caution">
    <text evidence="1">The sequence shown here is derived from an EMBL/GenBank/DDBJ whole genome shotgun (WGS) entry which is preliminary data.</text>
</comment>
<protein>
    <submittedName>
        <fullName evidence="1">Uncharacterized protein</fullName>
    </submittedName>
</protein>
<accession>A0A8T0KY44</accession>
<reference evidence="1 2" key="1">
    <citation type="submission" date="2020-05" db="EMBL/GenBank/DDBJ databases">
        <title>Vigna angularis (adzuki bean) Var. LongXiaoDou No. 4 denovo assembly.</title>
        <authorList>
            <person name="Xiang H."/>
        </authorList>
    </citation>
    <scope>NUCLEOTIDE SEQUENCE [LARGE SCALE GENOMIC DNA]</scope>
    <source>
        <tissue evidence="1">Leaf</tissue>
    </source>
</reference>
<dbReference type="EMBL" id="JABFOF010000002">
    <property type="protein sequence ID" value="KAG2404152.1"/>
    <property type="molecule type" value="Genomic_DNA"/>
</dbReference>